<gene>
    <name evidence="1" type="ORF">APICC_04997</name>
</gene>
<protein>
    <submittedName>
        <fullName evidence="1">Uncharacterized protein</fullName>
    </submittedName>
</protein>
<organism evidence="1 2">
    <name type="scientific">Apis cerana cerana</name>
    <name type="common">Oriental honeybee</name>
    <dbReference type="NCBI Taxonomy" id="94128"/>
    <lineage>
        <taxon>Eukaryota</taxon>
        <taxon>Metazoa</taxon>
        <taxon>Ecdysozoa</taxon>
        <taxon>Arthropoda</taxon>
        <taxon>Hexapoda</taxon>
        <taxon>Insecta</taxon>
        <taxon>Pterygota</taxon>
        <taxon>Neoptera</taxon>
        <taxon>Endopterygota</taxon>
        <taxon>Hymenoptera</taxon>
        <taxon>Apocrita</taxon>
        <taxon>Aculeata</taxon>
        <taxon>Apoidea</taxon>
        <taxon>Anthophila</taxon>
        <taxon>Apidae</taxon>
        <taxon>Apis</taxon>
    </lineage>
</organism>
<evidence type="ECO:0000313" key="2">
    <source>
        <dbReference type="Proteomes" id="UP000242457"/>
    </source>
</evidence>
<accession>A0A2A3E2U5</accession>
<keyword evidence="2" id="KW-1185">Reference proteome</keyword>
<evidence type="ECO:0000313" key="1">
    <source>
        <dbReference type="EMBL" id="PBC25794.1"/>
    </source>
</evidence>
<dbReference type="Proteomes" id="UP000242457">
    <property type="component" value="Unassembled WGS sequence"/>
</dbReference>
<dbReference type="EMBL" id="KZ288433">
    <property type="protein sequence ID" value="PBC25794.1"/>
    <property type="molecule type" value="Genomic_DNA"/>
</dbReference>
<dbReference type="OrthoDB" id="9984427at2759"/>
<reference evidence="1 2" key="1">
    <citation type="submission" date="2014-07" db="EMBL/GenBank/DDBJ databases">
        <title>Genomic and transcriptomic analysis on Apis cerana provide comprehensive insights into honey bee biology.</title>
        <authorList>
            <person name="Diao Q."/>
            <person name="Sun L."/>
            <person name="Zheng H."/>
            <person name="Zheng H."/>
            <person name="Xu S."/>
            <person name="Wang S."/>
            <person name="Zeng Z."/>
            <person name="Hu F."/>
            <person name="Su S."/>
            <person name="Wu J."/>
        </authorList>
    </citation>
    <scope>NUCLEOTIDE SEQUENCE [LARGE SCALE GENOMIC DNA]</scope>
    <source>
        <tissue evidence="1">Pupae without intestine</tissue>
    </source>
</reference>
<name>A0A2A3E2U5_APICC</name>
<proteinExistence type="predicted"/>
<sequence>MEVKTVTKNSHMSKIKNVLNSKASFVPNIEVITKNVFVPVTKTIFTKKRSDAIQSNIPKRKTEFYKLCQSNNGITVSLLKKPCCLPTNISKHEVKMSKKRSHLIDKSYSFINDQSKEFSVRSQNKKQILVFPSSISDLPLTSFSKYQSFSNKNIAKSNKLKKNDKTNGKLSIDGINNILSNLSKTNNNNKKLKLHKPKNVIYTSQYDSNRTKCFSPSSSEKISENNILNNSIISNNTSNISLSATAITATKKNDRTEKQCFFDPYCDSVLRNVGVTIRDTISNTIINQREESQYPMKCIESNAFKEIRCSMFHPPTSDNFSETNETDVIENMHKKILSTRNFENNSRENIDYSILSFLTKNRSRLQNDTDLHKNDRHSCKIKYSWQVIGTGSQTSQTLLDSLVKENTLVDDEPICNCSIKYSWQIIGIATQTAPSDFTTSECRSAISLLSAKTNTIHHTNKETYTLPTATVWRKGKRYIILNNQCLQTSAHKESQTIFTELYEKYHD</sequence>
<dbReference type="AlphaFoldDB" id="A0A2A3E2U5"/>